<dbReference type="InterPro" id="IPR048230">
    <property type="entry name" value="GalA-like"/>
</dbReference>
<sequence length="819" mass="92370">MREILSMNPGWRFIQQDVKKQGFQSIHETLYANPAWMKSGNHGLSEVGYNDLDWQPVDLPHDFLQENPFTPDAEVGHGSIQKGIGWYRKTFVVPASDEGRRIRLEFDGIFRDSEVWINGHFLHRHLSGYTSFPIDASDVLNYGKHNVIAVRCDANLPELWSYEGGGIYRDVRLVKTHPVHVPYSGIFVHTENNMVKIETAVRNDLDTDLNISLQSTIINAEDHAEIVNETDLKIEAENTATGFQTLELSNPRNWHPDDPYLYTLVTSIRIEGEIVDEVRTPFGIKDVRFDGKKGFFLNGKPLKIRGICNHQDHAGVGTAIPDALQEWRMIQMKNMGVNALRCAHNPPTPALLDICDRLGIMVMDETRLTGSSPELLQQLEDLIKRDRNHASIIMWSLGNEEMKVQSTNVGIKQLKKMQHLVHRLDPTRPAVYSMNCNWLSIARFHDSENFHLDVFGANYTLTPDGVDDGQYDKFHERYPDWPIIGSETGGSFATRGLYDTEYYNGKPMELNDFGHGGICWENEHLKGMASAYNNGLTPWGSTIDQTWKACADRDFLAATFLWTGFDYRGETYPFDWPATVTRFGLMDLCGFPKDAYFYYKAWWNTEPLLHLFPHWNWAGKEGLPIKVRAYTNCAEVELVLNGKTLTRQPVETNGYFETMADYQPGRLEAIGYDTDGKEILRTVNETVGDPAAIRLTAEADGTFVVKAEIMDAEGRFVPTASNKIRYTIEGDAGILGTGNGNPTSHEPPKGTESSAFFGLSQAIVQMTGEKAVLRAEADGLESAEVELRSSHWKKPPHVPGILEKVEPIEIAWNPVDGIL</sequence>
<dbReference type="Pfam" id="PF16355">
    <property type="entry name" value="DUF4982"/>
    <property type="match status" value="1"/>
</dbReference>
<comment type="similarity">
    <text evidence="1">Belongs to the glycosyl hydrolase 2 family.</text>
</comment>
<keyword evidence="10" id="KW-1185">Reference proteome</keyword>
<dbReference type="InterPro" id="IPR006103">
    <property type="entry name" value="Glyco_hydro_2_cat"/>
</dbReference>
<dbReference type="RefSeq" id="WP_322610206.1">
    <property type="nucleotide sequence ID" value="NZ_JARVCO010000012.1"/>
</dbReference>
<dbReference type="InterPro" id="IPR032311">
    <property type="entry name" value="DUF4982"/>
</dbReference>
<dbReference type="Gene3D" id="2.60.40.10">
    <property type="entry name" value="Immunoglobulins"/>
    <property type="match status" value="3"/>
</dbReference>
<dbReference type="InterPro" id="IPR008979">
    <property type="entry name" value="Galactose-bd-like_sf"/>
</dbReference>
<dbReference type="Proteomes" id="UP001290861">
    <property type="component" value="Unassembled WGS sequence"/>
</dbReference>
<organism evidence="9 10">
    <name type="scientific">Pontiella agarivorans</name>
    <dbReference type="NCBI Taxonomy" id="3038953"/>
    <lineage>
        <taxon>Bacteria</taxon>
        <taxon>Pseudomonadati</taxon>
        <taxon>Kiritimatiellota</taxon>
        <taxon>Kiritimatiellia</taxon>
        <taxon>Kiritimatiellales</taxon>
        <taxon>Pontiellaceae</taxon>
        <taxon>Pontiella</taxon>
    </lineage>
</organism>
<accession>A0ABU5N1V8</accession>
<dbReference type="InterPro" id="IPR017853">
    <property type="entry name" value="GH"/>
</dbReference>
<dbReference type="SUPFAM" id="SSF49303">
    <property type="entry name" value="beta-Galactosidase/glucuronidase domain"/>
    <property type="match status" value="1"/>
</dbReference>
<feature type="domain" description="Glycoside hydrolase family 2 catalytic" evidence="5">
    <location>
        <begin position="293"/>
        <end position="442"/>
    </location>
</feature>
<protein>
    <submittedName>
        <fullName evidence="9">Beta-galactosidase GalA</fullName>
    </submittedName>
</protein>
<dbReference type="InterPro" id="IPR013783">
    <property type="entry name" value="Ig-like_fold"/>
</dbReference>
<dbReference type="Pfam" id="PF02836">
    <property type="entry name" value="Glyco_hydro_2_C"/>
    <property type="match status" value="1"/>
</dbReference>
<evidence type="ECO:0000259" key="5">
    <source>
        <dbReference type="Pfam" id="PF02836"/>
    </source>
</evidence>
<feature type="domain" description="DUF4982" evidence="7">
    <location>
        <begin position="624"/>
        <end position="679"/>
    </location>
</feature>
<feature type="domain" description="Glycosyl hydrolases family 2 sugar binding" evidence="6">
    <location>
        <begin position="82"/>
        <end position="176"/>
    </location>
</feature>
<dbReference type="Gene3D" id="2.60.120.260">
    <property type="entry name" value="Galactose-binding domain-like"/>
    <property type="match status" value="1"/>
</dbReference>
<evidence type="ECO:0000259" key="4">
    <source>
        <dbReference type="Pfam" id="PF00703"/>
    </source>
</evidence>
<dbReference type="SUPFAM" id="SSF51445">
    <property type="entry name" value="(Trans)glycosidases"/>
    <property type="match status" value="1"/>
</dbReference>
<dbReference type="InterPro" id="IPR040605">
    <property type="entry name" value="Glyco_hydro2_dom5"/>
</dbReference>
<dbReference type="PANTHER" id="PTHR42732">
    <property type="entry name" value="BETA-GALACTOSIDASE"/>
    <property type="match status" value="1"/>
</dbReference>
<evidence type="ECO:0000256" key="2">
    <source>
        <dbReference type="ARBA" id="ARBA00022801"/>
    </source>
</evidence>
<dbReference type="InterPro" id="IPR036156">
    <property type="entry name" value="Beta-gal/glucu_dom_sf"/>
</dbReference>
<dbReference type="PROSITE" id="PS00608">
    <property type="entry name" value="GLYCOSYL_HYDROL_F2_2"/>
    <property type="match status" value="1"/>
</dbReference>
<keyword evidence="2" id="KW-0378">Hydrolase</keyword>
<keyword evidence="3" id="KW-0326">Glycosidase</keyword>
<dbReference type="SUPFAM" id="SSF49785">
    <property type="entry name" value="Galactose-binding domain-like"/>
    <property type="match status" value="1"/>
</dbReference>
<dbReference type="Pfam" id="PF18565">
    <property type="entry name" value="Glyco_hydro2_C5"/>
    <property type="match status" value="1"/>
</dbReference>
<evidence type="ECO:0000313" key="10">
    <source>
        <dbReference type="Proteomes" id="UP001290861"/>
    </source>
</evidence>
<dbReference type="Pfam" id="PF02837">
    <property type="entry name" value="Glyco_hydro_2_N"/>
    <property type="match status" value="1"/>
</dbReference>
<gene>
    <name evidence="9" type="primary">galA</name>
    <name evidence="9" type="ORF">P9H32_17530</name>
</gene>
<dbReference type="Pfam" id="PF00703">
    <property type="entry name" value="Glyco_hydro_2"/>
    <property type="match status" value="1"/>
</dbReference>
<dbReference type="InterPro" id="IPR006102">
    <property type="entry name" value="Ig-like_GH2"/>
</dbReference>
<proteinExistence type="inferred from homology"/>
<evidence type="ECO:0000256" key="1">
    <source>
        <dbReference type="ARBA" id="ARBA00007401"/>
    </source>
</evidence>
<dbReference type="InterPro" id="IPR006104">
    <property type="entry name" value="Glyco_hydro_2_N"/>
</dbReference>
<dbReference type="Gene3D" id="3.20.20.80">
    <property type="entry name" value="Glycosidases"/>
    <property type="match status" value="1"/>
</dbReference>
<evidence type="ECO:0000259" key="6">
    <source>
        <dbReference type="Pfam" id="PF02837"/>
    </source>
</evidence>
<dbReference type="PRINTS" id="PR00132">
    <property type="entry name" value="GLHYDRLASE2"/>
</dbReference>
<name>A0ABU5N1V8_9BACT</name>
<dbReference type="NCBIfam" id="NF041462">
    <property type="entry name" value="GalA"/>
    <property type="match status" value="1"/>
</dbReference>
<feature type="domain" description="Glycoside hydrolase family 2 immunoglobulin-like beta-sandwich" evidence="4">
    <location>
        <begin position="195"/>
        <end position="285"/>
    </location>
</feature>
<evidence type="ECO:0000259" key="8">
    <source>
        <dbReference type="Pfam" id="PF18565"/>
    </source>
</evidence>
<evidence type="ECO:0000256" key="3">
    <source>
        <dbReference type="ARBA" id="ARBA00023295"/>
    </source>
</evidence>
<dbReference type="PANTHER" id="PTHR42732:SF1">
    <property type="entry name" value="BETA-MANNOSIDASE"/>
    <property type="match status" value="1"/>
</dbReference>
<dbReference type="InterPro" id="IPR023232">
    <property type="entry name" value="Glyco_hydro_2_AS"/>
</dbReference>
<evidence type="ECO:0000259" key="7">
    <source>
        <dbReference type="Pfam" id="PF16355"/>
    </source>
</evidence>
<dbReference type="EMBL" id="JARVCO010000012">
    <property type="protein sequence ID" value="MDZ8120433.1"/>
    <property type="molecule type" value="Genomic_DNA"/>
</dbReference>
<evidence type="ECO:0000313" key="9">
    <source>
        <dbReference type="EMBL" id="MDZ8120433.1"/>
    </source>
</evidence>
<comment type="caution">
    <text evidence="9">The sequence shown here is derived from an EMBL/GenBank/DDBJ whole genome shotgun (WGS) entry which is preliminary data.</text>
</comment>
<reference evidence="9 10" key="1">
    <citation type="journal article" date="2024" name="Appl. Environ. Microbiol.">
        <title>Pontiella agarivorans sp. nov., a novel marine anaerobic bacterium capable of degrading macroalgal polysaccharides and fixing nitrogen.</title>
        <authorList>
            <person name="Liu N."/>
            <person name="Kivenson V."/>
            <person name="Peng X."/>
            <person name="Cui Z."/>
            <person name="Lankiewicz T.S."/>
            <person name="Gosselin K.M."/>
            <person name="English C.J."/>
            <person name="Blair E.M."/>
            <person name="O'Malley M.A."/>
            <person name="Valentine D.L."/>
        </authorList>
    </citation>
    <scope>NUCLEOTIDE SEQUENCE [LARGE SCALE GENOMIC DNA]</scope>
    <source>
        <strain evidence="9 10">NLcol2</strain>
    </source>
</reference>
<dbReference type="InterPro" id="IPR006101">
    <property type="entry name" value="Glyco_hydro_2"/>
</dbReference>
<dbReference type="InterPro" id="IPR051913">
    <property type="entry name" value="GH2_Domain-Containing"/>
</dbReference>
<feature type="domain" description="Glycoside hydrolase family 2" evidence="8">
    <location>
        <begin position="695"/>
        <end position="786"/>
    </location>
</feature>